<evidence type="ECO:0000313" key="3">
    <source>
        <dbReference type="EMBL" id="BDZ56034.1"/>
    </source>
</evidence>
<keyword evidence="2" id="KW-0472">Membrane</keyword>
<reference evidence="4" key="1">
    <citation type="journal article" date="2019" name="Int. J. Syst. Evol. Microbiol.">
        <title>The Global Catalogue of Microorganisms (GCM) 10K type strain sequencing project: providing services to taxonomists for standard genome sequencing and annotation.</title>
        <authorList>
            <consortium name="The Broad Institute Genomics Platform"/>
            <consortium name="The Broad Institute Genome Sequencing Center for Infectious Disease"/>
            <person name="Wu L."/>
            <person name="Ma J."/>
        </authorList>
    </citation>
    <scope>NUCLEOTIDE SEQUENCE [LARGE SCALE GENOMIC DNA]</scope>
    <source>
        <strain evidence="4">NBRC 109019</strain>
    </source>
</reference>
<dbReference type="Proteomes" id="UP001321477">
    <property type="component" value="Chromosome"/>
</dbReference>
<feature type="transmembrane region" description="Helical" evidence="2">
    <location>
        <begin position="21"/>
        <end position="54"/>
    </location>
</feature>
<sequence length="95" mass="9600">MIGVHHPGDSVLHRLPAPAKLGLLALALTVTAVAGTPAVLGVAGAVTVGLFALAGIPVRVAWRQVSPSSGYSRSRFPSSGSSPDGRPPRRWPGGS</sequence>
<gene>
    <name evidence="3" type="ORF">GCM10025870_31070</name>
</gene>
<keyword evidence="2" id="KW-1133">Transmembrane helix</keyword>
<accession>A0ABM8H5D9</accession>
<keyword evidence="4" id="KW-1185">Reference proteome</keyword>
<organism evidence="3 4">
    <name type="scientific">Agromyces marinus</name>
    <dbReference type="NCBI Taxonomy" id="1389020"/>
    <lineage>
        <taxon>Bacteria</taxon>
        <taxon>Bacillati</taxon>
        <taxon>Actinomycetota</taxon>
        <taxon>Actinomycetes</taxon>
        <taxon>Micrococcales</taxon>
        <taxon>Microbacteriaceae</taxon>
        <taxon>Agromyces</taxon>
    </lineage>
</organism>
<keyword evidence="2" id="KW-0812">Transmembrane</keyword>
<protein>
    <submittedName>
        <fullName evidence="3">Uncharacterized protein</fullName>
    </submittedName>
</protein>
<name>A0ABM8H5D9_9MICO</name>
<dbReference type="EMBL" id="AP027734">
    <property type="protein sequence ID" value="BDZ56034.1"/>
    <property type="molecule type" value="Genomic_DNA"/>
</dbReference>
<evidence type="ECO:0000256" key="2">
    <source>
        <dbReference type="SAM" id="Phobius"/>
    </source>
</evidence>
<evidence type="ECO:0000256" key="1">
    <source>
        <dbReference type="SAM" id="MobiDB-lite"/>
    </source>
</evidence>
<proteinExistence type="predicted"/>
<dbReference type="RefSeq" id="WP_286329185.1">
    <property type="nucleotide sequence ID" value="NZ_AP027734.1"/>
</dbReference>
<feature type="region of interest" description="Disordered" evidence="1">
    <location>
        <begin position="66"/>
        <end position="95"/>
    </location>
</feature>
<evidence type="ECO:0000313" key="4">
    <source>
        <dbReference type="Proteomes" id="UP001321477"/>
    </source>
</evidence>
<feature type="compositionally biased region" description="Low complexity" evidence="1">
    <location>
        <begin position="66"/>
        <end position="84"/>
    </location>
</feature>